<keyword evidence="2" id="KW-1185">Reference proteome</keyword>
<organism evidence="1 2">
    <name type="scientific">Liparis tanakae</name>
    <name type="common">Tanaka's snailfish</name>
    <dbReference type="NCBI Taxonomy" id="230148"/>
    <lineage>
        <taxon>Eukaryota</taxon>
        <taxon>Metazoa</taxon>
        <taxon>Chordata</taxon>
        <taxon>Craniata</taxon>
        <taxon>Vertebrata</taxon>
        <taxon>Euteleostomi</taxon>
        <taxon>Actinopterygii</taxon>
        <taxon>Neopterygii</taxon>
        <taxon>Teleostei</taxon>
        <taxon>Neoteleostei</taxon>
        <taxon>Acanthomorphata</taxon>
        <taxon>Eupercaria</taxon>
        <taxon>Perciformes</taxon>
        <taxon>Cottioidei</taxon>
        <taxon>Cottales</taxon>
        <taxon>Liparidae</taxon>
        <taxon>Liparis</taxon>
    </lineage>
</organism>
<comment type="caution">
    <text evidence="1">The sequence shown here is derived from an EMBL/GenBank/DDBJ whole genome shotgun (WGS) entry which is preliminary data.</text>
</comment>
<protein>
    <submittedName>
        <fullName evidence="1">Uncharacterized protein</fullName>
    </submittedName>
</protein>
<proteinExistence type="predicted"/>
<reference evidence="1 2" key="1">
    <citation type="submission" date="2019-03" db="EMBL/GenBank/DDBJ databases">
        <title>First draft genome of Liparis tanakae, snailfish: a comprehensive survey of snailfish specific genes.</title>
        <authorList>
            <person name="Kim W."/>
            <person name="Song I."/>
            <person name="Jeong J.-H."/>
            <person name="Kim D."/>
            <person name="Kim S."/>
            <person name="Ryu S."/>
            <person name="Song J.Y."/>
            <person name="Lee S.K."/>
        </authorList>
    </citation>
    <scope>NUCLEOTIDE SEQUENCE [LARGE SCALE GENOMIC DNA]</scope>
    <source>
        <tissue evidence="1">Muscle</tissue>
    </source>
</reference>
<evidence type="ECO:0000313" key="2">
    <source>
        <dbReference type="Proteomes" id="UP000314294"/>
    </source>
</evidence>
<gene>
    <name evidence="1" type="ORF">EYF80_058271</name>
</gene>
<dbReference type="AlphaFoldDB" id="A0A4Z2ERP1"/>
<dbReference type="EMBL" id="SRLO01003331">
    <property type="protein sequence ID" value="TNN31577.1"/>
    <property type="molecule type" value="Genomic_DNA"/>
</dbReference>
<sequence>MAEDKRFCGRRLVTFACKGMISDIITEMGSNKHNCPIASTASTQPGTQWAPPASRRYAKLREQAVGTRDERRINLLN</sequence>
<evidence type="ECO:0000313" key="1">
    <source>
        <dbReference type="EMBL" id="TNN31577.1"/>
    </source>
</evidence>
<dbReference type="Proteomes" id="UP000314294">
    <property type="component" value="Unassembled WGS sequence"/>
</dbReference>
<name>A0A4Z2ERP1_9TELE</name>
<accession>A0A4Z2ERP1</accession>